<protein>
    <submittedName>
        <fullName evidence="2">Uncharacterized protein</fullName>
    </submittedName>
</protein>
<evidence type="ECO:0000313" key="2">
    <source>
        <dbReference type="EMBL" id="EIM75812.1"/>
    </source>
</evidence>
<feature type="transmembrane region" description="Helical" evidence="1">
    <location>
        <begin position="98"/>
        <end position="116"/>
    </location>
</feature>
<gene>
    <name evidence="2" type="ORF">A3SI_12224</name>
</gene>
<keyword evidence="1" id="KW-0812">Transmembrane</keyword>
<evidence type="ECO:0000313" key="3">
    <source>
        <dbReference type="Proteomes" id="UP000005551"/>
    </source>
</evidence>
<sequence length="226" mass="25293">MVAEIIKSWRESPSPTSEYRHLRRGLDSSYFKNIGFHLLLTGFLIGILSLTGGIDSVEGLTSEEEIWDTSYIVVICIGLLWIPLDEFLLRAYLHARKFLWYSGAAAALFFVATILLDASLQEQVLAAGLLLFLGSLAVSKRLYDWTFYSIIGSALYYAGIRLLLLPEHELGLSHAAISIVAIQLVCSGIFTGITHLRHGFWLAVLHRTVVQFVFLLLMLASFWIAN</sequence>
<keyword evidence="3" id="KW-1185">Reference proteome</keyword>
<evidence type="ECO:0000256" key="1">
    <source>
        <dbReference type="SAM" id="Phobius"/>
    </source>
</evidence>
<proteinExistence type="predicted"/>
<feature type="transmembrane region" description="Helical" evidence="1">
    <location>
        <begin position="170"/>
        <end position="193"/>
    </location>
</feature>
<keyword evidence="1" id="KW-0472">Membrane</keyword>
<accession>I5C1W0</accession>
<comment type="caution">
    <text evidence="2">The sequence shown here is derived from an EMBL/GenBank/DDBJ whole genome shotgun (WGS) entry which is preliminary data.</text>
</comment>
<feature type="transmembrane region" description="Helical" evidence="1">
    <location>
        <begin position="200"/>
        <end position="225"/>
    </location>
</feature>
<organism evidence="2 3">
    <name type="scientific">Nitritalea halalkaliphila LW7</name>
    <dbReference type="NCBI Taxonomy" id="1189621"/>
    <lineage>
        <taxon>Bacteria</taxon>
        <taxon>Pseudomonadati</taxon>
        <taxon>Bacteroidota</taxon>
        <taxon>Cytophagia</taxon>
        <taxon>Cytophagales</taxon>
        <taxon>Cyclobacteriaceae</taxon>
        <taxon>Nitritalea</taxon>
    </lineage>
</organism>
<feature type="transmembrane region" description="Helical" evidence="1">
    <location>
        <begin position="30"/>
        <end position="50"/>
    </location>
</feature>
<dbReference type="AlphaFoldDB" id="I5C1W0"/>
<name>I5C1W0_9BACT</name>
<keyword evidence="1" id="KW-1133">Transmembrane helix</keyword>
<reference evidence="2 3" key="1">
    <citation type="submission" date="2012-05" db="EMBL/GenBank/DDBJ databases">
        <title>Genome sequence of Nitritalea halalkaliphila LW7.</title>
        <authorList>
            <person name="Jangir P.K."/>
            <person name="Singh A."/>
            <person name="Shivaji S."/>
            <person name="Sharma R."/>
        </authorList>
    </citation>
    <scope>NUCLEOTIDE SEQUENCE [LARGE SCALE GENOMIC DNA]</scope>
    <source>
        <strain evidence="2 3">LW7</strain>
    </source>
</reference>
<dbReference type="EMBL" id="AJYA01000026">
    <property type="protein sequence ID" value="EIM75812.1"/>
    <property type="molecule type" value="Genomic_DNA"/>
</dbReference>
<dbReference type="STRING" id="1189621.A3SI_12224"/>
<feature type="transmembrane region" description="Helical" evidence="1">
    <location>
        <begin position="70"/>
        <end position="89"/>
    </location>
</feature>
<dbReference type="Proteomes" id="UP000005551">
    <property type="component" value="Unassembled WGS sequence"/>
</dbReference>
<feature type="transmembrane region" description="Helical" evidence="1">
    <location>
        <begin position="145"/>
        <end position="164"/>
    </location>
</feature>
<dbReference type="RefSeq" id="WP_009055547.1">
    <property type="nucleotide sequence ID" value="NZ_AJYA01000026.1"/>
</dbReference>